<dbReference type="Proteomes" id="UP000243342">
    <property type="component" value="Unassembled WGS sequence"/>
</dbReference>
<name>A0A1J7BIY9_9ACTN</name>
<dbReference type="NCBIfam" id="TIGR00711">
    <property type="entry name" value="efflux_EmrB"/>
    <property type="match status" value="1"/>
</dbReference>
<sequence length="890" mass="92976">MTHRQILTILSGLMMGMFLASLDQTIVSTAIRTISDDLNGLSQQAWATTAYLITSTITTPLYGKLSDLHGRKPYFLAAISIFVVGSALCTFSTSMTELAGFRAFQGIGAGGLMSLALAIIGDIVPPRERSRYQGYMLAVFATSTVLGPLVGGFLAGRHEILSIAGWRWVFLVNVPIGIIALFVVAKVLNLPHTRRDHRIDWWGALFIVIGVAPLLLVAEQGREWGWSSARSLSCYGIGVVSLIIWVFVEIKMKDEALIPMRLFRKPVFSSFSVLGALIGMGMFGGMMMIPQYLQIVRGESPTRSGLLMLPMVFGMMLMSIVAGQITSKTGHYKYLPVFGTALMIVGMMLFHYKVQWDTPIWQTMVYMAVFGIGLGGCMQTLTLAMQNAVEARDIGVASASSTFFRQMGATAGTAIFLSILFSTVSGHIQTAFQAAAKTTRFQDALHNPSVINNPANKPILEMLKNPHGGGSTGVLNDSSFIQKLDPVFSEPFKQGFSSSMHTVFLYAACIVAAAFVLALFTKGVPLRQMSGLQARTGGEGDDHSAAAPGGETPALAAGTPAAAEDRPTVALATVGAQRPAHAAHAALEPVAAAGLPQRVNGKHARRGAPMPVIAQAALAAQGRPAAVTRETAATTTGAELHGVVRTVDGSPVPGAAVTLIDASGRQLGRTTSEEDGSYALAVPGAGSYVLIGAAGGQRPQAETVVVGDRGLEHDLLLPAGTSLVGTVLGGDPVGPLAGALVVATDAQGQVVASGAAGADGTFRFAELAPGTHTLTASHDGHRPAATLVEVAAGTETRQELRLSAGARLAGVVRAQSGDRPLADARVTLMDSAGGVVAATLTDEDGRYAFADLGHGAYTLVASGYPPAAATVRTASGESAHCELHLTHEEA</sequence>
<dbReference type="Pfam" id="PF13620">
    <property type="entry name" value="CarboxypepD_reg"/>
    <property type="match status" value="3"/>
</dbReference>
<feature type="transmembrane region" description="Helical" evidence="12">
    <location>
        <begin position="334"/>
        <end position="352"/>
    </location>
</feature>
<dbReference type="GO" id="GO:0004556">
    <property type="term" value="F:alpha-amylase activity"/>
    <property type="evidence" value="ECO:0007669"/>
    <property type="project" value="UniProtKB-EC"/>
</dbReference>
<dbReference type="Gene3D" id="1.20.1250.20">
    <property type="entry name" value="MFS general substrate transporter like domains"/>
    <property type="match status" value="1"/>
</dbReference>
<dbReference type="PANTHER" id="PTHR23501:SF197">
    <property type="entry name" value="COMD"/>
    <property type="match status" value="1"/>
</dbReference>
<feature type="region of interest" description="Disordered" evidence="11">
    <location>
        <begin position="534"/>
        <end position="562"/>
    </location>
</feature>
<dbReference type="EC" id="3.2.1.1" evidence="4"/>
<feature type="transmembrane region" description="Helical" evidence="12">
    <location>
        <begin position="43"/>
        <end position="62"/>
    </location>
</feature>
<feature type="transmembrane region" description="Helical" evidence="12">
    <location>
        <begin position="74"/>
        <end position="95"/>
    </location>
</feature>
<keyword evidence="9 12" id="KW-0472">Membrane</keyword>
<keyword evidence="15" id="KW-1185">Reference proteome</keyword>
<feature type="transmembrane region" description="Helical" evidence="12">
    <location>
        <begin position="7"/>
        <end position="31"/>
    </location>
</feature>
<dbReference type="InterPro" id="IPR013784">
    <property type="entry name" value="Carb-bd-like_fold"/>
</dbReference>
<evidence type="ECO:0000256" key="7">
    <source>
        <dbReference type="ARBA" id="ARBA00022692"/>
    </source>
</evidence>
<evidence type="ECO:0000313" key="15">
    <source>
        <dbReference type="Proteomes" id="UP000243342"/>
    </source>
</evidence>
<feature type="transmembrane region" description="Helical" evidence="12">
    <location>
        <begin position="305"/>
        <end position="322"/>
    </location>
</feature>
<dbReference type="PANTHER" id="PTHR23501">
    <property type="entry name" value="MAJOR FACILITATOR SUPERFAMILY"/>
    <property type="match status" value="1"/>
</dbReference>
<feature type="transmembrane region" description="Helical" evidence="12">
    <location>
        <begin position="230"/>
        <end position="250"/>
    </location>
</feature>
<evidence type="ECO:0000256" key="6">
    <source>
        <dbReference type="ARBA" id="ARBA00022475"/>
    </source>
</evidence>
<evidence type="ECO:0000256" key="2">
    <source>
        <dbReference type="ARBA" id="ARBA00004651"/>
    </source>
</evidence>
<comment type="subcellular location">
    <subcellularLocation>
        <location evidence="2">Cell membrane</location>
        <topology evidence="2">Multi-pass membrane protein</topology>
    </subcellularLocation>
</comment>
<evidence type="ECO:0000256" key="11">
    <source>
        <dbReference type="SAM" id="MobiDB-lite"/>
    </source>
</evidence>
<dbReference type="Gene3D" id="1.20.1720.10">
    <property type="entry name" value="Multidrug resistance protein D"/>
    <property type="match status" value="1"/>
</dbReference>
<dbReference type="SUPFAM" id="SSF49464">
    <property type="entry name" value="Carboxypeptidase regulatory domain-like"/>
    <property type="match status" value="1"/>
</dbReference>
<evidence type="ECO:0000256" key="1">
    <source>
        <dbReference type="ARBA" id="ARBA00000548"/>
    </source>
</evidence>
<protein>
    <recommendedName>
        <fullName evidence="4">alpha-amylase</fullName>
        <ecNumber evidence="4">3.2.1.1</ecNumber>
    </recommendedName>
    <alternativeName>
        <fullName evidence="10">1,4-alpha-D-glucan glucanohydrolase</fullName>
    </alternativeName>
</protein>
<dbReference type="AlphaFoldDB" id="A0A1J7BIY9"/>
<dbReference type="Gene3D" id="2.60.40.1120">
    <property type="entry name" value="Carboxypeptidase-like, regulatory domain"/>
    <property type="match status" value="2"/>
</dbReference>
<dbReference type="InterPro" id="IPR011701">
    <property type="entry name" value="MFS"/>
</dbReference>
<keyword evidence="7 12" id="KW-0812">Transmembrane</keyword>
<feature type="transmembrane region" description="Helical" evidence="12">
    <location>
        <begin position="101"/>
        <end position="123"/>
    </location>
</feature>
<evidence type="ECO:0000256" key="8">
    <source>
        <dbReference type="ARBA" id="ARBA00022989"/>
    </source>
</evidence>
<evidence type="ECO:0000256" key="9">
    <source>
        <dbReference type="ARBA" id="ARBA00023136"/>
    </source>
</evidence>
<dbReference type="InterPro" id="IPR004638">
    <property type="entry name" value="EmrB-like"/>
</dbReference>
<evidence type="ECO:0000256" key="10">
    <source>
        <dbReference type="ARBA" id="ARBA00030238"/>
    </source>
</evidence>
<keyword evidence="5" id="KW-0813">Transport</keyword>
<dbReference type="InterPro" id="IPR036259">
    <property type="entry name" value="MFS_trans_sf"/>
</dbReference>
<gene>
    <name evidence="14" type="ORF">BIV57_05020</name>
</gene>
<dbReference type="FunFam" id="1.20.1720.10:FF:000004">
    <property type="entry name" value="EmrB/QacA family drug resistance transporter"/>
    <property type="match status" value="1"/>
</dbReference>
<feature type="transmembrane region" description="Helical" evidence="12">
    <location>
        <begin position="364"/>
        <end position="384"/>
    </location>
</feature>
<dbReference type="InterPro" id="IPR020846">
    <property type="entry name" value="MFS_dom"/>
</dbReference>
<evidence type="ECO:0000313" key="14">
    <source>
        <dbReference type="EMBL" id="OIV38639.1"/>
    </source>
</evidence>
<keyword evidence="6" id="KW-1003">Cell membrane</keyword>
<feature type="transmembrane region" description="Helical" evidence="12">
    <location>
        <begin position="271"/>
        <end position="293"/>
    </location>
</feature>
<reference evidence="14 15" key="1">
    <citation type="submission" date="2016-10" db="EMBL/GenBank/DDBJ databases">
        <title>Genome sequence of Streptomyces gilvigriseus MUSC 26.</title>
        <authorList>
            <person name="Lee L.-H."/>
            <person name="Ser H.-L."/>
        </authorList>
    </citation>
    <scope>NUCLEOTIDE SEQUENCE [LARGE SCALE GENOMIC DNA]</scope>
    <source>
        <strain evidence="14 15">MUSC 26</strain>
    </source>
</reference>
<comment type="catalytic activity">
    <reaction evidence="1">
        <text>Endohydrolysis of (1-&gt;4)-alpha-D-glucosidic linkages in polysaccharides containing three or more (1-&gt;4)-alpha-linked D-glucose units.</text>
        <dbReference type="EC" id="3.2.1.1"/>
    </reaction>
</comment>
<dbReference type="InterPro" id="IPR008969">
    <property type="entry name" value="CarboxyPept-like_regulatory"/>
</dbReference>
<keyword evidence="8 12" id="KW-1133">Transmembrane helix</keyword>
<dbReference type="SUPFAM" id="SSF49452">
    <property type="entry name" value="Starch-binding domain-like"/>
    <property type="match status" value="1"/>
</dbReference>
<evidence type="ECO:0000256" key="3">
    <source>
        <dbReference type="ARBA" id="ARBA00007520"/>
    </source>
</evidence>
<dbReference type="InterPro" id="IPR013783">
    <property type="entry name" value="Ig-like_fold"/>
</dbReference>
<feature type="transmembrane region" description="Helical" evidence="12">
    <location>
        <begin position="135"/>
        <end position="156"/>
    </location>
</feature>
<dbReference type="EMBL" id="MLCF01000017">
    <property type="protein sequence ID" value="OIV38639.1"/>
    <property type="molecule type" value="Genomic_DNA"/>
</dbReference>
<dbReference type="GO" id="GO:0005886">
    <property type="term" value="C:plasma membrane"/>
    <property type="evidence" value="ECO:0007669"/>
    <property type="project" value="UniProtKB-SubCell"/>
</dbReference>
<evidence type="ECO:0000256" key="12">
    <source>
        <dbReference type="SAM" id="Phobius"/>
    </source>
</evidence>
<dbReference type="Gene3D" id="2.60.40.10">
    <property type="entry name" value="Immunoglobulins"/>
    <property type="match status" value="1"/>
</dbReference>
<evidence type="ECO:0000256" key="5">
    <source>
        <dbReference type="ARBA" id="ARBA00022448"/>
    </source>
</evidence>
<dbReference type="PROSITE" id="PS50850">
    <property type="entry name" value="MFS"/>
    <property type="match status" value="1"/>
</dbReference>
<evidence type="ECO:0000256" key="4">
    <source>
        <dbReference type="ARBA" id="ARBA00012595"/>
    </source>
</evidence>
<comment type="similarity">
    <text evidence="3">Belongs to the major facilitator superfamily. TCR/Tet family.</text>
</comment>
<evidence type="ECO:0000259" key="13">
    <source>
        <dbReference type="PROSITE" id="PS50850"/>
    </source>
</evidence>
<feature type="transmembrane region" description="Helical" evidence="12">
    <location>
        <begin position="201"/>
        <end position="218"/>
    </location>
</feature>
<dbReference type="GO" id="GO:0022857">
    <property type="term" value="F:transmembrane transporter activity"/>
    <property type="evidence" value="ECO:0007669"/>
    <property type="project" value="InterPro"/>
</dbReference>
<dbReference type="SUPFAM" id="SSF103473">
    <property type="entry name" value="MFS general substrate transporter"/>
    <property type="match status" value="1"/>
</dbReference>
<organism evidence="14 15">
    <name type="scientific">Mangrovactinospora gilvigrisea</name>
    <dbReference type="NCBI Taxonomy" id="1428644"/>
    <lineage>
        <taxon>Bacteria</taxon>
        <taxon>Bacillati</taxon>
        <taxon>Actinomycetota</taxon>
        <taxon>Actinomycetes</taxon>
        <taxon>Kitasatosporales</taxon>
        <taxon>Streptomycetaceae</taxon>
        <taxon>Mangrovactinospora</taxon>
    </lineage>
</organism>
<comment type="caution">
    <text evidence="14">The sequence shown here is derived from an EMBL/GenBank/DDBJ whole genome shotgun (WGS) entry which is preliminary data.</text>
</comment>
<dbReference type="GO" id="GO:0005975">
    <property type="term" value="P:carbohydrate metabolic process"/>
    <property type="evidence" value="ECO:0007669"/>
    <property type="project" value="UniProtKB-ARBA"/>
</dbReference>
<proteinExistence type="inferred from homology"/>
<feature type="transmembrane region" description="Helical" evidence="12">
    <location>
        <begin position="168"/>
        <end position="189"/>
    </location>
</feature>
<dbReference type="Pfam" id="PF07690">
    <property type="entry name" value="MFS_1"/>
    <property type="match status" value="1"/>
</dbReference>
<dbReference type="STRING" id="1428644.BIV57_05020"/>
<dbReference type="SUPFAM" id="SSF49478">
    <property type="entry name" value="Cna protein B-type domain"/>
    <property type="match status" value="1"/>
</dbReference>
<feature type="compositionally biased region" description="Low complexity" evidence="11">
    <location>
        <begin position="545"/>
        <end position="562"/>
    </location>
</feature>
<feature type="transmembrane region" description="Helical" evidence="12">
    <location>
        <begin position="503"/>
        <end position="520"/>
    </location>
</feature>
<feature type="domain" description="Major facilitator superfamily (MFS) profile" evidence="13">
    <location>
        <begin position="9"/>
        <end position="525"/>
    </location>
</feature>
<accession>A0A1J7BIY9</accession>
<dbReference type="CDD" id="cd17502">
    <property type="entry name" value="MFS_Azr1_MDR_like"/>
    <property type="match status" value="1"/>
</dbReference>
<dbReference type="GO" id="GO:0030246">
    <property type="term" value="F:carbohydrate binding"/>
    <property type="evidence" value="ECO:0007669"/>
    <property type="project" value="InterPro"/>
</dbReference>